<comment type="caution">
    <text evidence="1">The sequence shown here is derived from an EMBL/GenBank/DDBJ whole genome shotgun (WGS) entry which is preliminary data.</text>
</comment>
<evidence type="ECO:0000313" key="2">
    <source>
        <dbReference type="Proteomes" id="UP000774750"/>
    </source>
</evidence>
<proteinExistence type="predicted"/>
<sequence length="56" mass="6284">MKQFSFQASSQAQAKEMTAYFHSLPAYIQESILQSGASFSSKEEMMQCVSALTELR</sequence>
<reference evidence="1" key="1">
    <citation type="submission" date="2020-08" db="EMBL/GenBank/DDBJ databases">
        <authorList>
            <person name="Cejkova D."/>
            <person name="Kubasova T."/>
            <person name="Jahodarova E."/>
            <person name="Rychlik I."/>
        </authorList>
    </citation>
    <scope>NUCLEOTIDE SEQUENCE</scope>
    <source>
        <strain evidence="1">An559</strain>
    </source>
</reference>
<evidence type="ECO:0000313" key="1">
    <source>
        <dbReference type="EMBL" id="MBM6919633.1"/>
    </source>
</evidence>
<accession>A0A939BDN1</accession>
<keyword evidence="2" id="KW-1185">Reference proteome</keyword>
<dbReference type="EMBL" id="JACJKY010000001">
    <property type="protein sequence ID" value="MBM6919633.1"/>
    <property type="molecule type" value="Genomic_DNA"/>
</dbReference>
<reference evidence="1" key="2">
    <citation type="journal article" date="2021" name="Sci. Rep.">
        <title>The distribution of antibiotic resistance genes in chicken gut microbiota commensals.</title>
        <authorList>
            <person name="Juricova H."/>
            <person name="Matiasovicova J."/>
            <person name="Kubasova T."/>
            <person name="Cejkova D."/>
            <person name="Rychlik I."/>
        </authorList>
    </citation>
    <scope>NUCLEOTIDE SEQUENCE</scope>
    <source>
        <strain evidence="1">An559</strain>
    </source>
</reference>
<organism evidence="1 2">
    <name type="scientific">Merdimmobilis hominis</name>
    <dbReference type="NCBI Taxonomy" id="2897707"/>
    <lineage>
        <taxon>Bacteria</taxon>
        <taxon>Bacillati</taxon>
        <taxon>Bacillota</taxon>
        <taxon>Clostridia</taxon>
        <taxon>Eubacteriales</taxon>
        <taxon>Oscillospiraceae</taxon>
        <taxon>Merdimmobilis</taxon>
    </lineage>
</organism>
<dbReference type="AlphaFoldDB" id="A0A939BDN1"/>
<protein>
    <submittedName>
        <fullName evidence="1">Uncharacterized protein</fullName>
    </submittedName>
</protein>
<gene>
    <name evidence="1" type="ORF">H6A12_00420</name>
</gene>
<dbReference type="RefSeq" id="WP_204443565.1">
    <property type="nucleotide sequence ID" value="NZ_JACJKY010000001.1"/>
</dbReference>
<name>A0A939BDN1_9FIRM</name>
<dbReference type="Proteomes" id="UP000774750">
    <property type="component" value="Unassembled WGS sequence"/>
</dbReference>